<dbReference type="OrthoDB" id="3213425at2"/>
<keyword evidence="2" id="KW-1185">Reference proteome</keyword>
<name>A0A558CJF7_9PSEU</name>
<accession>A0A558CJF7</accession>
<gene>
    <name evidence="1" type="ORF">FNH05_17375</name>
</gene>
<reference evidence="1 2" key="2">
    <citation type="submission" date="2019-08" db="EMBL/GenBank/DDBJ databases">
        <title>Amycolatopsis acidicola sp. nov., isolated from peat swamp forest soil.</title>
        <authorList>
            <person name="Srisuk N."/>
        </authorList>
    </citation>
    <scope>NUCLEOTIDE SEQUENCE [LARGE SCALE GENOMIC DNA]</scope>
    <source>
        <strain evidence="1 2">TBRC 6029</strain>
    </source>
</reference>
<organism evidence="1 2">
    <name type="scientific">Amycolatopsis rhizosphaerae</name>
    <dbReference type="NCBI Taxonomy" id="2053003"/>
    <lineage>
        <taxon>Bacteria</taxon>
        <taxon>Bacillati</taxon>
        <taxon>Actinomycetota</taxon>
        <taxon>Actinomycetes</taxon>
        <taxon>Pseudonocardiales</taxon>
        <taxon>Pseudonocardiaceae</taxon>
        <taxon>Amycolatopsis</taxon>
    </lineage>
</organism>
<dbReference type="SUPFAM" id="SSF48452">
    <property type="entry name" value="TPR-like"/>
    <property type="match status" value="1"/>
</dbReference>
<dbReference type="InterPro" id="IPR011990">
    <property type="entry name" value="TPR-like_helical_dom_sf"/>
</dbReference>
<dbReference type="Proteomes" id="UP000320011">
    <property type="component" value="Unassembled WGS sequence"/>
</dbReference>
<sequence length="455" mass="49749">MKQAGATNKGLARRVRLLSEQDGGEPVRADHVSVKRWLDGTTRQPHPRTCQLIARALSDMLGRAVSLAEIGFAAVTEDRANVGLEYPEDVAQSVAALGAITELELRSPARTDLAVVPEAWSGLVIRWLTESDDRTGPPPESRPITMMDVEAVRDTTAMFSIFDYKYGGGRPKSLVATFLDQQILPNMPHVSPHDPVGREYFREVAALTRLAGWTAYDTGAHGLAQRYLTQAFRLAKAAGDKPLCGRILAGMSHQANFLGHYQRAVDLARAAYKGANGHATPTTMALFHAMEARALASLGREADATAALLTAERWHCQGNPENDPEWIRYFDTAELHAEFAHCFRDLGNSQLANHHAATSIREAGATYVRSLSFVRTVLATSHLQDGNLDEALHVAKSVAETAAQLKSFRVVSYLDDFRARIAGFSKDPLVKEFLEFVDLNLPSKSAPVSRSLLVA</sequence>
<reference evidence="1 2" key="1">
    <citation type="submission" date="2019-07" db="EMBL/GenBank/DDBJ databases">
        <authorList>
            <person name="Duangmal K."/>
            <person name="Teo W.F.A."/>
        </authorList>
    </citation>
    <scope>NUCLEOTIDE SEQUENCE [LARGE SCALE GENOMIC DNA]</scope>
    <source>
        <strain evidence="1 2">TBRC 6029</strain>
    </source>
</reference>
<comment type="caution">
    <text evidence="1">The sequence shown here is derived from an EMBL/GenBank/DDBJ whole genome shotgun (WGS) entry which is preliminary data.</text>
</comment>
<evidence type="ECO:0000313" key="1">
    <source>
        <dbReference type="EMBL" id="TVT48874.1"/>
    </source>
</evidence>
<evidence type="ECO:0008006" key="3">
    <source>
        <dbReference type="Google" id="ProtNLM"/>
    </source>
</evidence>
<proteinExistence type="predicted"/>
<evidence type="ECO:0000313" key="2">
    <source>
        <dbReference type="Proteomes" id="UP000320011"/>
    </source>
</evidence>
<dbReference type="AlphaFoldDB" id="A0A558CJF7"/>
<dbReference type="EMBL" id="VJWX01000161">
    <property type="protein sequence ID" value="TVT48874.1"/>
    <property type="molecule type" value="Genomic_DNA"/>
</dbReference>
<protein>
    <recommendedName>
        <fullName evidence="3">Sporulation protein</fullName>
    </recommendedName>
</protein>
<dbReference type="Gene3D" id="1.25.40.10">
    <property type="entry name" value="Tetratricopeptide repeat domain"/>
    <property type="match status" value="1"/>
</dbReference>